<organism evidence="6 7">
    <name type="scientific">Ficus carica</name>
    <name type="common">Common fig</name>
    <dbReference type="NCBI Taxonomy" id="3494"/>
    <lineage>
        <taxon>Eukaryota</taxon>
        <taxon>Viridiplantae</taxon>
        <taxon>Streptophyta</taxon>
        <taxon>Embryophyta</taxon>
        <taxon>Tracheophyta</taxon>
        <taxon>Spermatophyta</taxon>
        <taxon>Magnoliopsida</taxon>
        <taxon>eudicotyledons</taxon>
        <taxon>Gunneridae</taxon>
        <taxon>Pentapetalae</taxon>
        <taxon>rosids</taxon>
        <taxon>fabids</taxon>
        <taxon>Rosales</taxon>
        <taxon>Moraceae</taxon>
        <taxon>Ficeae</taxon>
        <taxon>Ficus</taxon>
    </lineage>
</organism>
<keyword evidence="2 4" id="KW-0611">Plant defense</keyword>
<dbReference type="InterPro" id="IPR000916">
    <property type="entry name" value="Bet_v_I/MLP"/>
</dbReference>
<dbReference type="InterPro" id="IPR024949">
    <property type="entry name" value="Bet_v_I_allergen"/>
</dbReference>
<comment type="similarity">
    <text evidence="1 4">Belongs to the BetVI family.</text>
</comment>
<dbReference type="Gene3D" id="3.30.530.20">
    <property type="match status" value="1"/>
</dbReference>
<evidence type="ECO:0000256" key="1">
    <source>
        <dbReference type="ARBA" id="ARBA00009744"/>
    </source>
</evidence>
<gene>
    <name evidence="6" type="ORF">TIFTF001_032493</name>
</gene>
<dbReference type="Pfam" id="PF00407">
    <property type="entry name" value="Bet_v_1"/>
    <property type="match status" value="1"/>
</dbReference>
<dbReference type="PANTHER" id="PTHR31213:SF55">
    <property type="entry name" value="STRESS-INDUCED PROTEIN SAM22"/>
    <property type="match status" value="1"/>
</dbReference>
<comment type="caution">
    <text evidence="6">The sequence shown here is derived from an EMBL/GenBank/DDBJ whole genome shotgun (WGS) entry which is preliminary data.</text>
</comment>
<dbReference type="PRINTS" id="PR00634">
    <property type="entry name" value="BETALLERGEN"/>
</dbReference>
<dbReference type="InterPro" id="IPR023393">
    <property type="entry name" value="START-like_dom_sf"/>
</dbReference>
<dbReference type="GO" id="GO:0009738">
    <property type="term" value="P:abscisic acid-activated signaling pathway"/>
    <property type="evidence" value="ECO:0007669"/>
    <property type="project" value="InterPro"/>
</dbReference>
<evidence type="ECO:0000256" key="2">
    <source>
        <dbReference type="ARBA" id="ARBA00022821"/>
    </source>
</evidence>
<name>A0AA88E3K6_FICCA</name>
<dbReference type="SUPFAM" id="SSF55961">
    <property type="entry name" value="Bet v1-like"/>
    <property type="match status" value="1"/>
</dbReference>
<sequence>MGVYTTEHEITSTVSPTRVFKGFILDADNIIAKVAPHAISHVEILEGNGGPGTIKKVTLGEGSKFKYVKHRVDSVDHDNLTYGYSLIEGDILLGKLEKICHESKVVASPDGGSIIKTTIHYHTIGDAEIDEEHVKIGKEKASGMFKIVEGYLQANPDAYN</sequence>
<keyword evidence="7" id="KW-1185">Reference proteome</keyword>
<dbReference type="GO" id="GO:0005737">
    <property type="term" value="C:cytoplasm"/>
    <property type="evidence" value="ECO:0007669"/>
    <property type="project" value="TreeGrafter"/>
</dbReference>
<dbReference type="CDD" id="cd07816">
    <property type="entry name" value="Bet_v1-like"/>
    <property type="match status" value="1"/>
</dbReference>
<dbReference type="Proteomes" id="UP001187192">
    <property type="component" value="Unassembled WGS sequence"/>
</dbReference>
<evidence type="ECO:0000259" key="5">
    <source>
        <dbReference type="Pfam" id="PF00407"/>
    </source>
</evidence>
<evidence type="ECO:0000313" key="7">
    <source>
        <dbReference type="Proteomes" id="UP001187192"/>
    </source>
</evidence>
<evidence type="ECO:0000313" key="6">
    <source>
        <dbReference type="EMBL" id="GMN63419.1"/>
    </source>
</evidence>
<dbReference type="GO" id="GO:0010427">
    <property type="term" value="F:abscisic acid binding"/>
    <property type="evidence" value="ECO:0007669"/>
    <property type="project" value="InterPro"/>
</dbReference>
<dbReference type="AlphaFoldDB" id="A0AA88E3K6"/>
<accession>A0AA88E3K6</accession>
<dbReference type="InterPro" id="IPR050279">
    <property type="entry name" value="Plant_def-hormone_signal"/>
</dbReference>
<reference evidence="6" key="1">
    <citation type="submission" date="2023-07" db="EMBL/GenBank/DDBJ databases">
        <title>draft genome sequence of fig (Ficus carica).</title>
        <authorList>
            <person name="Takahashi T."/>
            <person name="Nishimura K."/>
        </authorList>
    </citation>
    <scope>NUCLEOTIDE SEQUENCE</scope>
</reference>
<protein>
    <recommendedName>
        <fullName evidence="5">Bet v I/Major latex protein domain-containing protein</fullName>
    </recommendedName>
</protein>
<keyword evidence="3 4" id="KW-0568">Pathogenesis-related protein</keyword>
<dbReference type="Gramene" id="FCD_00013367-RA">
    <property type="protein sequence ID" value="FCD_00013367-RA:cds"/>
    <property type="gene ID" value="FCD_00013367"/>
</dbReference>
<dbReference type="FunFam" id="3.30.530.20:FF:000007">
    <property type="entry name" value="Major pollen allergen Bet v 1-A"/>
    <property type="match status" value="1"/>
</dbReference>
<dbReference type="GO" id="GO:0005634">
    <property type="term" value="C:nucleus"/>
    <property type="evidence" value="ECO:0007669"/>
    <property type="project" value="TreeGrafter"/>
</dbReference>
<evidence type="ECO:0000256" key="3">
    <source>
        <dbReference type="ARBA" id="ARBA00023265"/>
    </source>
</evidence>
<evidence type="ECO:0000256" key="4">
    <source>
        <dbReference type="RuleBase" id="RU000409"/>
    </source>
</evidence>
<dbReference type="EMBL" id="BTGU01000149">
    <property type="protein sequence ID" value="GMN63419.1"/>
    <property type="molecule type" value="Genomic_DNA"/>
</dbReference>
<dbReference type="GO" id="GO:0004864">
    <property type="term" value="F:protein phosphatase inhibitor activity"/>
    <property type="evidence" value="ECO:0007669"/>
    <property type="project" value="InterPro"/>
</dbReference>
<proteinExistence type="inferred from homology"/>
<dbReference type="GO" id="GO:0038023">
    <property type="term" value="F:signaling receptor activity"/>
    <property type="evidence" value="ECO:0007669"/>
    <property type="project" value="InterPro"/>
</dbReference>
<feature type="domain" description="Bet v I/Major latex protein" evidence="5">
    <location>
        <begin position="1"/>
        <end position="154"/>
    </location>
</feature>
<dbReference type="PANTHER" id="PTHR31213">
    <property type="entry name" value="OS08G0374000 PROTEIN-RELATED"/>
    <property type="match status" value="1"/>
</dbReference>
<dbReference type="GO" id="GO:0006952">
    <property type="term" value="P:defense response"/>
    <property type="evidence" value="ECO:0007669"/>
    <property type="project" value="UniProtKB-KW"/>
</dbReference>
<dbReference type="PROSITE" id="PS00451">
    <property type="entry name" value="PATHOGENESIS_BETVI"/>
    <property type="match status" value="1"/>
</dbReference>